<dbReference type="AlphaFoldDB" id="A0A653CK31"/>
<proteinExistence type="predicted"/>
<name>A0A653CK31_CALMS</name>
<dbReference type="EMBL" id="CAACVG010008057">
    <property type="protein sequence ID" value="VEN48272.1"/>
    <property type="molecule type" value="Genomic_DNA"/>
</dbReference>
<evidence type="ECO:0000313" key="1">
    <source>
        <dbReference type="EMBL" id="VEN48272.1"/>
    </source>
</evidence>
<evidence type="ECO:0000313" key="2">
    <source>
        <dbReference type="Proteomes" id="UP000410492"/>
    </source>
</evidence>
<dbReference type="Proteomes" id="UP000410492">
    <property type="component" value="Unassembled WGS sequence"/>
</dbReference>
<sequence length="66" mass="7286">CIVTAIAIASPDSPVRHLSLCTGGLAIFIDVFVFPRALSLPQIKSFAFWIANIAVITYNEFEFQIK</sequence>
<feature type="non-terminal residue" evidence="1">
    <location>
        <position position="1"/>
    </location>
</feature>
<accession>A0A653CK31</accession>
<gene>
    <name evidence="1" type="ORF">CALMAC_LOCUS9781</name>
</gene>
<protein>
    <submittedName>
        <fullName evidence="1">Uncharacterized protein</fullName>
    </submittedName>
</protein>
<keyword evidence="2" id="KW-1185">Reference proteome</keyword>
<reference evidence="1 2" key="1">
    <citation type="submission" date="2019-01" db="EMBL/GenBank/DDBJ databases">
        <authorList>
            <person name="Sayadi A."/>
        </authorList>
    </citation>
    <scope>NUCLEOTIDE SEQUENCE [LARGE SCALE GENOMIC DNA]</scope>
</reference>
<organism evidence="1 2">
    <name type="scientific">Callosobruchus maculatus</name>
    <name type="common">Southern cowpea weevil</name>
    <name type="synonym">Pulse bruchid</name>
    <dbReference type="NCBI Taxonomy" id="64391"/>
    <lineage>
        <taxon>Eukaryota</taxon>
        <taxon>Metazoa</taxon>
        <taxon>Ecdysozoa</taxon>
        <taxon>Arthropoda</taxon>
        <taxon>Hexapoda</taxon>
        <taxon>Insecta</taxon>
        <taxon>Pterygota</taxon>
        <taxon>Neoptera</taxon>
        <taxon>Endopterygota</taxon>
        <taxon>Coleoptera</taxon>
        <taxon>Polyphaga</taxon>
        <taxon>Cucujiformia</taxon>
        <taxon>Chrysomeloidea</taxon>
        <taxon>Chrysomelidae</taxon>
        <taxon>Bruchinae</taxon>
        <taxon>Bruchini</taxon>
        <taxon>Callosobruchus</taxon>
    </lineage>
</organism>